<dbReference type="EMBL" id="VUJX02000002">
    <property type="protein sequence ID" value="KAL0941013.1"/>
    <property type="molecule type" value="Genomic_DNA"/>
</dbReference>
<reference evidence="1 2" key="1">
    <citation type="journal article" date="2020" name="Phytopathology">
        <title>Genome Sequence Resources of Colletotrichum truncatum, C. plurivorum, C. musicola, and C. sojae: Four Species Pathogenic to Soybean (Glycine max).</title>
        <authorList>
            <person name="Rogerio F."/>
            <person name="Boufleur T.R."/>
            <person name="Ciampi-Guillardi M."/>
            <person name="Sukno S.A."/>
            <person name="Thon M.R."/>
            <person name="Massola Junior N.S."/>
            <person name="Baroncelli R."/>
        </authorList>
    </citation>
    <scope>NUCLEOTIDE SEQUENCE [LARGE SCALE GENOMIC DNA]</scope>
    <source>
        <strain evidence="1 2">CMES1059</strain>
    </source>
</reference>
<evidence type="ECO:0000313" key="2">
    <source>
        <dbReference type="Proteomes" id="UP000805649"/>
    </source>
</evidence>
<proteinExistence type="predicted"/>
<gene>
    <name evidence="1" type="ORF">CTRU02_203776</name>
</gene>
<protein>
    <submittedName>
        <fullName evidence="1">Uncharacterized protein</fullName>
    </submittedName>
</protein>
<comment type="caution">
    <text evidence="1">The sequence shown here is derived from an EMBL/GenBank/DDBJ whole genome shotgun (WGS) entry which is preliminary data.</text>
</comment>
<organism evidence="1 2">
    <name type="scientific">Colletotrichum truncatum</name>
    <name type="common">Anthracnose fungus</name>
    <name type="synonym">Colletotrichum capsici</name>
    <dbReference type="NCBI Taxonomy" id="5467"/>
    <lineage>
        <taxon>Eukaryota</taxon>
        <taxon>Fungi</taxon>
        <taxon>Dikarya</taxon>
        <taxon>Ascomycota</taxon>
        <taxon>Pezizomycotina</taxon>
        <taxon>Sordariomycetes</taxon>
        <taxon>Hypocreomycetidae</taxon>
        <taxon>Glomerellales</taxon>
        <taxon>Glomerellaceae</taxon>
        <taxon>Colletotrichum</taxon>
        <taxon>Colletotrichum truncatum species complex</taxon>
    </lineage>
</organism>
<sequence>MQDTGKKETGGDGSSSASTQTKNDPLEDEDIPIYQEGTETMAMFVPLEHSLFEPFEPPRDKVDRLKVSLETFEKHSAAVSANLEFVYERERRRIIRHAQGLEATDGVVETNAGLEPRDEELMMAYVEAPMPPGADYNNRHLSTYRPPSPPQVCPPRQAAIRWSLFNAGQALQQVTGYAAHAQTIKDSYQASIQREQNSAGGQAANREEGKDARN</sequence>
<evidence type="ECO:0000313" key="1">
    <source>
        <dbReference type="EMBL" id="KAL0941013.1"/>
    </source>
</evidence>
<accession>A0ACC3ZAW8</accession>
<keyword evidence="2" id="KW-1185">Reference proteome</keyword>
<dbReference type="Proteomes" id="UP000805649">
    <property type="component" value="Unassembled WGS sequence"/>
</dbReference>
<name>A0ACC3ZAW8_COLTU</name>